<feature type="domain" description="C-type lectin" evidence="3">
    <location>
        <begin position="359"/>
        <end position="480"/>
    </location>
</feature>
<dbReference type="Pfam" id="PF00059">
    <property type="entry name" value="Lectin_C"/>
    <property type="match status" value="2"/>
</dbReference>
<evidence type="ECO:0000256" key="2">
    <source>
        <dbReference type="SAM" id="MobiDB-lite"/>
    </source>
</evidence>
<dbReference type="WBParaSite" id="L893_g17728.t1">
    <property type="protein sequence ID" value="L893_g17728.t1"/>
    <property type="gene ID" value="L893_g17728"/>
</dbReference>
<evidence type="ECO:0000313" key="5">
    <source>
        <dbReference type="WBParaSite" id="L893_g17728.t1"/>
    </source>
</evidence>
<dbReference type="InterPro" id="IPR016187">
    <property type="entry name" value="CTDL_fold"/>
</dbReference>
<dbReference type="Proteomes" id="UP000095287">
    <property type="component" value="Unplaced"/>
</dbReference>
<feature type="domain" description="C-type lectin" evidence="3">
    <location>
        <begin position="138"/>
        <end position="259"/>
    </location>
</feature>
<dbReference type="PROSITE" id="PS00615">
    <property type="entry name" value="C_TYPE_LECTIN_1"/>
    <property type="match status" value="2"/>
</dbReference>
<keyword evidence="1" id="KW-1015">Disulfide bond</keyword>
<dbReference type="PROSITE" id="PS50041">
    <property type="entry name" value="C_TYPE_LECTIN_2"/>
    <property type="match status" value="2"/>
</dbReference>
<dbReference type="CDD" id="cd00037">
    <property type="entry name" value="CLECT"/>
    <property type="match status" value="2"/>
</dbReference>
<reference evidence="5" key="1">
    <citation type="submission" date="2016-11" db="UniProtKB">
        <authorList>
            <consortium name="WormBaseParasite"/>
        </authorList>
    </citation>
    <scope>IDENTIFICATION</scope>
</reference>
<proteinExistence type="predicted"/>
<dbReference type="InterPro" id="IPR001304">
    <property type="entry name" value="C-type_lectin-like"/>
</dbReference>
<dbReference type="Gene3D" id="3.10.100.10">
    <property type="entry name" value="Mannose-Binding Protein A, subunit A"/>
    <property type="match status" value="2"/>
</dbReference>
<dbReference type="PANTHER" id="PTHR22803">
    <property type="entry name" value="MANNOSE, PHOSPHOLIPASE, LECTIN RECEPTOR RELATED"/>
    <property type="match status" value="1"/>
</dbReference>
<evidence type="ECO:0000313" key="4">
    <source>
        <dbReference type="Proteomes" id="UP000095287"/>
    </source>
</evidence>
<keyword evidence="4" id="KW-1185">Reference proteome</keyword>
<feature type="compositionally biased region" description="Low complexity" evidence="2">
    <location>
        <begin position="293"/>
        <end position="304"/>
    </location>
</feature>
<feature type="compositionally biased region" description="Polar residues" evidence="2">
    <location>
        <begin position="309"/>
        <end position="334"/>
    </location>
</feature>
<sequence length="489" mass="54309">MRFLPSNSADQVVIEGEKATEFGILLLQSWAYPRTSRLVTTTMFKALLVTTLLVYRASACIPIMSRPDQIDPSESYLGPSSLKPIPPAFLARSKGGENIAPSDRSVVLSGYAGPQEFRTIFFESTPTPDQCASRANCFQNHVFTVNVEPMNWESASAQCHIQGGNLASILSEEEGRFVTQLLVKEQQKTDKIRYSVWIGAKRMRDGQFKWMDGSPFEYDNFQVAQPNPTPGNDCMELYGVFLSKWVNYDCSRRFPSVCKIPLTKWEITEPTLLPTGPTQTAPVITSTDPTRATSHSTESSTETTPKGPTDSTTGATSTKSTDPTSRTTKTSLEITSPPTSPTLPPSPGQDLCEDRPNCFQNHIFTLNLKRLTWTIAKGECEKIGGTLASIVTKKENEFITSVLRKEEDTTHRVGNDVWIGALQVSPGKFEWLDGSPFDYMNFSWNQPNDALGNNCMEIFGSGLSKWLNYPCSREFPSICKIPLENWKAA</sequence>
<evidence type="ECO:0000256" key="1">
    <source>
        <dbReference type="ARBA" id="ARBA00023157"/>
    </source>
</evidence>
<feature type="compositionally biased region" description="Polar residues" evidence="2">
    <location>
        <begin position="276"/>
        <end position="292"/>
    </location>
</feature>
<dbReference type="InterPro" id="IPR016186">
    <property type="entry name" value="C-type_lectin-like/link_sf"/>
</dbReference>
<dbReference type="InterPro" id="IPR018378">
    <property type="entry name" value="C-type_lectin_CS"/>
</dbReference>
<feature type="region of interest" description="Disordered" evidence="2">
    <location>
        <begin position="270"/>
        <end position="352"/>
    </location>
</feature>
<accession>A0A1I7YLV3</accession>
<feature type="compositionally biased region" description="Pro residues" evidence="2">
    <location>
        <begin position="338"/>
        <end position="347"/>
    </location>
</feature>
<name>A0A1I7YLV3_9BILA</name>
<organism evidence="4 5">
    <name type="scientific">Steinernema glaseri</name>
    <dbReference type="NCBI Taxonomy" id="37863"/>
    <lineage>
        <taxon>Eukaryota</taxon>
        <taxon>Metazoa</taxon>
        <taxon>Ecdysozoa</taxon>
        <taxon>Nematoda</taxon>
        <taxon>Chromadorea</taxon>
        <taxon>Rhabditida</taxon>
        <taxon>Tylenchina</taxon>
        <taxon>Panagrolaimomorpha</taxon>
        <taxon>Strongyloidoidea</taxon>
        <taxon>Steinernematidae</taxon>
        <taxon>Steinernema</taxon>
    </lineage>
</organism>
<dbReference type="SMART" id="SM00034">
    <property type="entry name" value="CLECT"/>
    <property type="match status" value="2"/>
</dbReference>
<protein>
    <submittedName>
        <fullName evidence="5">C-type lectin domain-containing protein</fullName>
    </submittedName>
</protein>
<evidence type="ECO:0000259" key="3">
    <source>
        <dbReference type="PROSITE" id="PS50041"/>
    </source>
</evidence>
<dbReference type="SUPFAM" id="SSF56436">
    <property type="entry name" value="C-type lectin-like"/>
    <property type="match status" value="2"/>
</dbReference>
<dbReference type="InterPro" id="IPR050111">
    <property type="entry name" value="C-type_lectin/snaclec_domain"/>
</dbReference>
<dbReference type="AlphaFoldDB" id="A0A1I7YLV3"/>